<feature type="domain" description="Metallo-beta-lactamase" evidence="5">
    <location>
        <begin position="23"/>
        <end position="202"/>
    </location>
</feature>
<comment type="function">
    <text evidence="3">Counteracts the host Pycsar antiviral defense system. Phosphodiesterase that enables metal-dependent hydrolysis of host cyclic nucleotide Pycsar defense signals such as cCMP and cUMP.</text>
</comment>
<comment type="similarity">
    <text evidence="4">Belongs to the anti-Pycsar protein Apyc1 family.</text>
</comment>
<keyword evidence="1" id="KW-0945">Host-virus interaction</keyword>
<sequence>MICKVKVISTGSKGNAVLLNDEILIDCGVPFRELEPYCKGLRLVLLTHVHGDHFNPETIKRLHFLRPALRWCVPPWLMEPMGRIGVDRRVTDEGMAGHVLFYSCSLLYPVCVSYNSIPHDVPNCAWHIEFANGERVFYATDCASLDGIVAQDYDLYLIEANYGEEEIQERMKRKLEAGEFSYESRAMESHLSREQARAWLAQNAAIGKSHVLYLHQHQSEEELK</sequence>
<organism evidence="6">
    <name type="scientific">Siphoviridae sp. ctss15</name>
    <dbReference type="NCBI Taxonomy" id="2825699"/>
    <lineage>
        <taxon>Viruses</taxon>
        <taxon>Duplodnaviria</taxon>
        <taxon>Heunggongvirae</taxon>
        <taxon>Uroviricota</taxon>
        <taxon>Caudoviricetes</taxon>
    </lineage>
</organism>
<proteinExistence type="inferred from homology"/>
<name>A0A8S5TR81_9CAUD</name>
<evidence type="ECO:0000259" key="5">
    <source>
        <dbReference type="Pfam" id="PF12706"/>
    </source>
</evidence>
<evidence type="ECO:0000256" key="4">
    <source>
        <dbReference type="ARBA" id="ARBA00034308"/>
    </source>
</evidence>
<evidence type="ECO:0000256" key="1">
    <source>
        <dbReference type="ARBA" id="ARBA00022632"/>
    </source>
</evidence>
<evidence type="ECO:0000313" key="6">
    <source>
        <dbReference type="EMBL" id="DAF84699.1"/>
    </source>
</evidence>
<evidence type="ECO:0000256" key="2">
    <source>
        <dbReference type="ARBA" id="ARBA00023280"/>
    </source>
</evidence>
<dbReference type="SUPFAM" id="SSF56281">
    <property type="entry name" value="Metallo-hydrolase/oxidoreductase"/>
    <property type="match status" value="1"/>
</dbReference>
<keyword evidence="1" id="KW-1090">Inhibition of host innate immune response by virus</keyword>
<dbReference type="GO" id="GO:0052170">
    <property type="term" value="P:symbiont-mediated suppression of host innate immune response"/>
    <property type="evidence" value="ECO:0007669"/>
    <property type="project" value="UniProtKB-KW"/>
</dbReference>
<accession>A0A8S5TR81</accession>
<dbReference type="InterPro" id="IPR001279">
    <property type="entry name" value="Metallo-B-lactamas"/>
</dbReference>
<dbReference type="Gene3D" id="3.60.15.10">
    <property type="entry name" value="Ribonuclease Z/Hydroxyacylglutathione hydrolase-like"/>
    <property type="match status" value="1"/>
</dbReference>
<keyword evidence="2" id="KW-0899">Viral immunoevasion</keyword>
<dbReference type="Pfam" id="PF12706">
    <property type="entry name" value="Lactamase_B_2"/>
    <property type="match status" value="1"/>
</dbReference>
<dbReference type="EMBL" id="BK015908">
    <property type="protein sequence ID" value="DAF84699.1"/>
    <property type="molecule type" value="Genomic_DNA"/>
</dbReference>
<protein>
    <submittedName>
        <fullName evidence="6">YycJ-like MBL-fold protein</fullName>
    </submittedName>
</protein>
<reference evidence="6" key="1">
    <citation type="journal article" date="2021" name="Proc. Natl. Acad. Sci. U.S.A.">
        <title>A Catalog of Tens of Thousands of Viruses from Human Metagenomes Reveals Hidden Associations with Chronic Diseases.</title>
        <authorList>
            <person name="Tisza M.J."/>
            <person name="Buck C.B."/>
        </authorList>
    </citation>
    <scope>NUCLEOTIDE SEQUENCE</scope>
    <source>
        <strain evidence="6">Ctss15</strain>
    </source>
</reference>
<evidence type="ECO:0000256" key="3">
    <source>
        <dbReference type="ARBA" id="ARBA00034293"/>
    </source>
</evidence>
<dbReference type="InterPro" id="IPR036866">
    <property type="entry name" value="RibonucZ/Hydroxyglut_hydro"/>
</dbReference>